<comment type="caution">
    <text evidence="1">The sequence shown here is derived from an EMBL/GenBank/DDBJ whole genome shotgun (WGS) entry which is preliminary data.</text>
</comment>
<reference evidence="2" key="1">
    <citation type="submission" date="2023-08" db="EMBL/GenBank/DDBJ databases">
        <title>Rhodospirillaceae gen. nov., a novel taxon isolated from the Yangtze River Yuezi River estuary sludge.</title>
        <authorList>
            <person name="Ruan L."/>
        </authorList>
    </citation>
    <scope>NUCLEOTIDE SEQUENCE [LARGE SCALE GENOMIC DNA]</scope>
    <source>
        <strain evidence="2">R-7</strain>
    </source>
</reference>
<dbReference type="Proteomes" id="UP001230156">
    <property type="component" value="Unassembled WGS sequence"/>
</dbReference>
<dbReference type="RefSeq" id="WP_379954470.1">
    <property type="nucleotide sequence ID" value="NZ_JAUYVI010000002.1"/>
</dbReference>
<proteinExistence type="predicted"/>
<name>A0ABU0YH56_9PROT</name>
<dbReference type="Pfam" id="PF07310">
    <property type="entry name" value="PAS_5"/>
    <property type="match status" value="1"/>
</dbReference>
<organism evidence="1 2">
    <name type="scientific">Dongia sedimenti</name>
    <dbReference type="NCBI Taxonomy" id="3064282"/>
    <lineage>
        <taxon>Bacteria</taxon>
        <taxon>Pseudomonadati</taxon>
        <taxon>Pseudomonadota</taxon>
        <taxon>Alphaproteobacteria</taxon>
        <taxon>Rhodospirillales</taxon>
        <taxon>Dongiaceae</taxon>
        <taxon>Dongia</taxon>
    </lineage>
</organism>
<keyword evidence="2" id="KW-1185">Reference proteome</keyword>
<evidence type="ECO:0000313" key="2">
    <source>
        <dbReference type="Proteomes" id="UP001230156"/>
    </source>
</evidence>
<dbReference type="EMBL" id="JAUYVI010000002">
    <property type="protein sequence ID" value="MDQ7247060.1"/>
    <property type="molecule type" value="Genomic_DNA"/>
</dbReference>
<evidence type="ECO:0000313" key="1">
    <source>
        <dbReference type="EMBL" id="MDQ7247060.1"/>
    </source>
</evidence>
<protein>
    <submittedName>
        <fullName evidence="1">PAS domain-containing protein</fullName>
    </submittedName>
</protein>
<accession>A0ABU0YH56</accession>
<sequence length="150" mass="17599">MEDWKTKCHPDVLKMLAYWEGKRGERSMPRRSDIDPAELVGLLPNIMLVDVVDDDRRFVYRLVGTGEVQLRGHDPTGKSVRDGYFAATPDAAEQRYQRVLDIRAPYYEEDNFQMVDRYVCEANLFMPLSEDDQAINMIMVFSINRDLYRR</sequence>
<dbReference type="InterPro" id="IPR009922">
    <property type="entry name" value="DUF1457"/>
</dbReference>
<gene>
    <name evidence="1" type="ORF">Q8A70_05260</name>
</gene>